<keyword evidence="4" id="KW-0418">Kinase</keyword>
<evidence type="ECO:0000256" key="6">
    <source>
        <dbReference type="SAM" id="Coils"/>
    </source>
</evidence>
<dbReference type="CDD" id="cd00082">
    <property type="entry name" value="HisKA"/>
    <property type="match status" value="1"/>
</dbReference>
<evidence type="ECO:0000313" key="9">
    <source>
        <dbReference type="EMBL" id="MFG3816281.1"/>
    </source>
</evidence>
<feature type="coiled-coil region" evidence="6">
    <location>
        <begin position="158"/>
        <end position="188"/>
    </location>
</feature>
<dbReference type="InterPro" id="IPR000014">
    <property type="entry name" value="PAS"/>
</dbReference>
<dbReference type="InterPro" id="IPR003661">
    <property type="entry name" value="HisK_dim/P_dom"/>
</dbReference>
<dbReference type="InterPro" id="IPR005467">
    <property type="entry name" value="His_kinase_dom"/>
</dbReference>
<sequence length="473" mass="53865">MTDFSKSDELNTQIQYRLIERLAESERRYRTLVENLSEIVFKVDHLGQITFLNPAWTKILGFPIDLCLGKPLTQFMDETEQADWQMMMADLDHCATLRQELHFRDHTQQTVWLKIAIQPRGEDGEFSGSLTDVTDRHQAEQLLQRMNTELEKRVSQRTQALNVANQKLQATIERLQQAQCELVQSEKMSGLVQLVAGVAHEINNPVNFIHGNLEYLEEYLQMLIQSLEAYQARDLETAATIPLPTETIDLEFLKEDSQKIINSMRTGTHRIRQIVLDLRNFSRIDESELKTISVHEDIDGILKILSYQLKAKLQSISISKYYGQLPLIECYPRYLNQALMSILENAIDAIGEAVKKVDSKIIMPSSSTYFGTIEISTFVVDSQWIAIEISDNGIGIPLLIQSKIFNPFFTTKDVGKGTGMGLAISYQIITEKHRGKLSFRSQYGQGTTFTIQIPIQQTNLADSPAQESANSQR</sequence>
<keyword evidence="4" id="KW-0808">Transferase</keyword>
<protein>
    <recommendedName>
        <fullName evidence="2">histidine kinase</fullName>
        <ecNumber evidence="2">2.7.13.3</ecNumber>
    </recommendedName>
</protein>
<dbReference type="RefSeq" id="WP_393010063.1">
    <property type="nucleotide sequence ID" value="NZ_JAZAQF010000006.1"/>
</dbReference>
<dbReference type="EC" id="2.7.13.3" evidence="2"/>
<dbReference type="PANTHER" id="PTHR43065">
    <property type="entry name" value="SENSOR HISTIDINE KINASE"/>
    <property type="match status" value="1"/>
</dbReference>
<keyword evidence="6" id="KW-0175">Coiled coil</keyword>
<dbReference type="SUPFAM" id="SSF55785">
    <property type="entry name" value="PYP-like sensor domain (PAS domain)"/>
    <property type="match status" value="1"/>
</dbReference>
<proteinExistence type="predicted"/>
<evidence type="ECO:0000256" key="2">
    <source>
        <dbReference type="ARBA" id="ARBA00012438"/>
    </source>
</evidence>
<dbReference type="SMART" id="SM00387">
    <property type="entry name" value="HATPase_c"/>
    <property type="match status" value="1"/>
</dbReference>
<dbReference type="InterPro" id="IPR004358">
    <property type="entry name" value="Sig_transdc_His_kin-like_C"/>
</dbReference>
<evidence type="ECO:0000256" key="4">
    <source>
        <dbReference type="ARBA" id="ARBA00022777"/>
    </source>
</evidence>
<evidence type="ECO:0000256" key="1">
    <source>
        <dbReference type="ARBA" id="ARBA00000085"/>
    </source>
</evidence>
<dbReference type="InterPro" id="IPR036890">
    <property type="entry name" value="HATPase_C_sf"/>
</dbReference>
<feature type="domain" description="Histidine kinase" evidence="7">
    <location>
        <begin position="197"/>
        <end position="457"/>
    </location>
</feature>
<comment type="caution">
    <text evidence="9">The sequence shown here is derived from an EMBL/GenBank/DDBJ whole genome shotgun (WGS) entry which is preliminary data.</text>
</comment>
<reference evidence="10" key="1">
    <citation type="journal article" date="2024" name="Algal Res.">
        <title>Biochemical, toxicological and genomic investigation of a high-biomass producing Limnothrix strain isolated from Italian shallow drinking water reservoir.</title>
        <authorList>
            <person name="Simonazzi M."/>
            <person name="Shishido T.K."/>
            <person name="Delbaje E."/>
            <person name="Wahlsten M."/>
            <person name="Fewer D.P."/>
            <person name="Sivonen K."/>
            <person name="Pezzolesi L."/>
            <person name="Pistocchi R."/>
        </authorList>
    </citation>
    <scope>NUCLEOTIDE SEQUENCE [LARGE SCALE GENOMIC DNA]</scope>
    <source>
        <strain evidence="10">LRLZ20PSL1</strain>
    </source>
</reference>
<dbReference type="InterPro" id="IPR035965">
    <property type="entry name" value="PAS-like_dom_sf"/>
</dbReference>
<dbReference type="EMBL" id="JAZAQF010000006">
    <property type="protein sequence ID" value="MFG3816281.1"/>
    <property type="molecule type" value="Genomic_DNA"/>
</dbReference>
<keyword evidence="10" id="KW-1185">Reference proteome</keyword>
<dbReference type="Proteomes" id="UP001604335">
    <property type="component" value="Unassembled WGS sequence"/>
</dbReference>
<dbReference type="GO" id="GO:0005524">
    <property type="term" value="F:ATP binding"/>
    <property type="evidence" value="ECO:0007669"/>
    <property type="project" value="UniProtKB-KW"/>
</dbReference>
<feature type="domain" description="PAS" evidence="8">
    <location>
        <begin position="25"/>
        <end position="81"/>
    </location>
</feature>
<keyword evidence="9" id="KW-0547">Nucleotide-binding</keyword>
<keyword evidence="3" id="KW-0597">Phosphoprotein</keyword>
<dbReference type="Gene3D" id="3.30.565.10">
    <property type="entry name" value="Histidine kinase-like ATPase, C-terminal domain"/>
    <property type="match status" value="1"/>
</dbReference>
<evidence type="ECO:0000259" key="7">
    <source>
        <dbReference type="PROSITE" id="PS50109"/>
    </source>
</evidence>
<dbReference type="Pfam" id="PF13426">
    <property type="entry name" value="PAS_9"/>
    <property type="match status" value="1"/>
</dbReference>
<comment type="catalytic activity">
    <reaction evidence="1">
        <text>ATP + protein L-histidine = ADP + protein N-phospho-L-histidine.</text>
        <dbReference type="EC" id="2.7.13.3"/>
    </reaction>
</comment>
<dbReference type="InterPro" id="IPR003594">
    <property type="entry name" value="HATPase_dom"/>
</dbReference>
<dbReference type="Pfam" id="PF00512">
    <property type="entry name" value="HisKA"/>
    <property type="match status" value="1"/>
</dbReference>
<dbReference type="Pfam" id="PF02518">
    <property type="entry name" value="HATPase_c"/>
    <property type="match status" value="1"/>
</dbReference>
<dbReference type="NCBIfam" id="TIGR00229">
    <property type="entry name" value="sensory_box"/>
    <property type="match status" value="1"/>
</dbReference>
<evidence type="ECO:0000259" key="8">
    <source>
        <dbReference type="PROSITE" id="PS50112"/>
    </source>
</evidence>
<dbReference type="PANTHER" id="PTHR43065:SF50">
    <property type="entry name" value="HISTIDINE KINASE"/>
    <property type="match status" value="1"/>
</dbReference>
<dbReference type="SMART" id="SM00091">
    <property type="entry name" value="PAS"/>
    <property type="match status" value="1"/>
</dbReference>
<dbReference type="CDD" id="cd00130">
    <property type="entry name" value="PAS"/>
    <property type="match status" value="1"/>
</dbReference>
<accession>A0ABW7C4Y2</accession>
<dbReference type="PROSITE" id="PS50109">
    <property type="entry name" value="HIS_KIN"/>
    <property type="match status" value="1"/>
</dbReference>
<dbReference type="Gene3D" id="3.30.450.20">
    <property type="entry name" value="PAS domain"/>
    <property type="match status" value="1"/>
</dbReference>
<dbReference type="SUPFAM" id="SSF47384">
    <property type="entry name" value="Homodimeric domain of signal transducing histidine kinase"/>
    <property type="match status" value="1"/>
</dbReference>
<name>A0ABW7C4Y2_9CYAN</name>
<organism evidence="9 10">
    <name type="scientific">Limnothrix redekei LRLZ20PSL1</name>
    <dbReference type="NCBI Taxonomy" id="3112953"/>
    <lineage>
        <taxon>Bacteria</taxon>
        <taxon>Bacillati</taxon>
        <taxon>Cyanobacteriota</taxon>
        <taxon>Cyanophyceae</taxon>
        <taxon>Pseudanabaenales</taxon>
        <taxon>Pseudanabaenaceae</taxon>
        <taxon>Limnothrix</taxon>
    </lineage>
</organism>
<evidence type="ECO:0000256" key="5">
    <source>
        <dbReference type="ARBA" id="ARBA00023012"/>
    </source>
</evidence>
<gene>
    <name evidence="9" type="ORF">VPK24_01420</name>
</gene>
<keyword evidence="9" id="KW-0067">ATP-binding</keyword>
<dbReference type="SMART" id="SM00388">
    <property type="entry name" value="HisKA"/>
    <property type="match status" value="1"/>
</dbReference>
<dbReference type="InterPro" id="IPR036097">
    <property type="entry name" value="HisK_dim/P_sf"/>
</dbReference>
<dbReference type="PRINTS" id="PR00344">
    <property type="entry name" value="BCTRLSENSOR"/>
</dbReference>
<dbReference type="PROSITE" id="PS50112">
    <property type="entry name" value="PAS"/>
    <property type="match status" value="1"/>
</dbReference>
<dbReference type="SUPFAM" id="SSF55874">
    <property type="entry name" value="ATPase domain of HSP90 chaperone/DNA topoisomerase II/histidine kinase"/>
    <property type="match status" value="1"/>
</dbReference>
<keyword evidence="5" id="KW-0902">Two-component regulatory system</keyword>
<dbReference type="Gene3D" id="1.10.287.130">
    <property type="match status" value="1"/>
</dbReference>
<evidence type="ECO:0000313" key="10">
    <source>
        <dbReference type="Proteomes" id="UP001604335"/>
    </source>
</evidence>
<evidence type="ECO:0000256" key="3">
    <source>
        <dbReference type="ARBA" id="ARBA00022553"/>
    </source>
</evidence>